<accession>A0A6J7WJL2</accession>
<evidence type="ECO:0000313" key="1">
    <source>
        <dbReference type="EMBL" id="CAB4125650.1"/>
    </source>
</evidence>
<evidence type="ECO:0000313" key="2">
    <source>
        <dbReference type="EMBL" id="CAB5209397.1"/>
    </source>
</evidence>
<organism evidence="2">
    <name type="scientific">uncultured Caudovirales phage</name>
    <dbReference type="NCBI Taxonomy" id="2100421"/>
    <lineage>
        <taxon>Viruses</taxon>
        <taxon>Duplodnaviria</taxon>
        <taxon>Heunggongvirae</taxon>
        <taxon>Uroviricota</taxon>
        <taxon>Caudoviricetes</taxon>
        <taxon>Peduoviridae</taxon>
        <taxon>Maltschvirus</taxon>
        <taxon>Maltschvirus maltsch</taxon>
    </lineage>
</organism>
<sequence length="78" mass="8951">MKYKTIIYSTVRAEIHHDVEFADKNEALSQIMECDLLDYGSILGSSTLMGDMRVTEVEVVVDEVQEYNVEPEEDYADE</sequence>
<dbReference type="EMBL" id="LR796187">
    <property type="protein sequence ID" value="CAB4125650.1"/>
    <property type="molecule type" value="Genomic_DNA"/>
</dbReference>
<dbReference type="EMBL" id="LR798231">
    <property type="protein sequence ID" value="CAB5209397.1"/>
    <property type="molecule type" value="Genomic_DNA"/>
</dbReference>
<name>A0A6J7WJL2_9CAUD</name>
<protein>
    <submittedName>
        <fullName evidence="2">Uncharacterized protein</fullName>
    </submittedName>
</protein>
<gene>
    <name evidence="2" type="ORF">UFOVP181_462</name>
    <name evidence="1" type="ORF">UFOVP57_179</name>
</gene>
<reference evidence="2" key="1">
    <citation type="submission" date="2020-05" db="EMBL/GenBank/DDBJ databases">
        <authorList>
            <person name="Chiriac C."/>
            <person name="Salcher M."/>
            <person name="Ghai R."/>
            <person name="Kavagutti S V."/>
        </authorList>
    </citation>
    <scope>NUCLEOTIDE SEQUENCE</scope>
</reference>
<proteinExistence type="predicted"/>